<organism evidence="1 2">
    <name type="scientific">Rhynchophorus ferrugineus</name>
    <name type="common">Red palm weevil</name>
    <name type="synonym">Curculio ferrugineus</name>
    <dbReference type="NCBI Taxonomy" id="354439"/>
    <lineage>
        <taxon>Eukaryota</taxon>
        <taxon>Metazoa</taxon>
        <taxon>Ecdysozoa</taxon>
        <taxon>Arthropoda</taxon>
        <taxon>Hexapoda</taxon>
        <taxon>Insecta</taxon>
        <taxon>Pterygota</taxon>
        <taxon>Neoptera</taxon>
        <taxon>Endopterygota</taxon>
        <taxon>Coleoptera</taxon>
        <taxon>Polyphaga</taxon>
        <taxon>Cucujiformia</taxon>
        <taxon>Curculionidae</taxon>
        <taxon>Dryophthorinae</taxon>
        <taxon>Rhynchophorus</taxon>
    </lineage>
</organism>
<reference evidence="1" key="1">
    <citation type="submission" date="2020-08" db="EMBL/GenBank/DDBJ databases">
        <title>Genome sequencing and assembly of the red palm weevil Rhynchophorus ferrugineus.</title>
        <authorList>
            <person name="Dias G.B."/>
            <person name="Bergman C.M."/>
            <person name="Manee M."/>
        </authorList>
    </citation>
    <scope>NUCLEOTIDE SEQUENCE</scope>
    <source>
        <strain evidence="1">AA-2017</strain>
        <tissue evidence="1">Whole larva</tissue>
    </source>
</reference>
<dbReference type="Proteomes" id="UP000625711">
    <property type="component" value="Unassembled WGS sequence"/>
</dbReference>
<accession>A0A834I400</accession>
<proteinExistence type="predicted"/>
<sequence length="94" mass="11008">MRKPRRVGEWRSASERADLCVGTRIRHWWKPPTEERASTGASERSRRVFGDVLIVGFNNGRRDWPKYISLISKGDVLSDILFRRYYAVTPLNEN</sequence>
<keyword evidence="2" id="KW-1185">Reference proteome</keyword>
<dbReference type="AlphaFoldDB" id="A0A834I400"/>
<protein>
    <submittedName>
        <fullName evidence="1">Uncharacterized protein</fullName>
    </submittedName>
</protein>
<name>A0A834I400_RHYFE</name>
<comment type="caution">
    <text evidence="1">The sequence shown here is derived from an EMBL/GenBank/DDBJ whole genome shotgun (WGS) entry which is preliminary data.</text>
</comment>
<dbReference type="EMBL" id="JAACXV010013379">
    <property type="protein sequence ID" value="KAF7273519.1"/>
    <property type="molecule type" value="Genomic_DNA"/>
</dbReference>
<evidence type="ECO:0000313" key="1">
    <source>
        <dbReference type="EMBL" id="KAF7273519.1"/>
    </source>
</evidence>
<evidence type="ECO:0000313" key="2">
    <source>
        <dbReference type="Proteomes" id="UP000625711"/>
    </source>
</evidence>
<gene>
    <name evidence="1" type="ORF">GWI33_013777</name>
</gene>